<dbReference type="NCBIfam" id="TIGR04131">
    <property type="entry name" value="Bac_Flav_CTERM"/>
    <property type="match status" value="1"/>
</dbReference>
<name>A0A506PID7_9FLAO</name>
<gene>
    <name evidence="1" type="ORF">FJ651_11120</name>
</gene>
<dbReference type="EMBL" id="VHIQ01000005">
    <property type="protein sequence ID" value="TPV32852.1"/>
    <property type="molecule type" value="Genomic_DNA"/>
</dbReference>
<proteinExistence type="predicted"/>
<organism evidence="1 2">
    <name type="scientific">Paucihalobacter ruber</name>
    <dbReference type="NCBI Taxonomy" id="2567861"/>
    <lineage>
        <taxon>Bacteria</taxon>
        <taxon>Pseudomonadati</taxon>
        <taxon>Bacteroidota</taxon>
        <taxon>Flavobacteriia</taxon>
        <taxon>Flavobacteriales</taxon>
        <taxon>Flavobacteriaceae</taxon>
        <taxon>Paucihalobacter</taxon>
    </lineage>
</organism>
<reference evidence="1 2" key="1">
    <citation type="submission" date="2019-06" db="EMBL/GenBank/DDBJ databases">
        <title>Flavobacteriaceae Paucihalobacterium erythroidium CWB-1, complete genome.</title>
        <authorList>
            <person name="Wu S."/>
        </authorList>
    </citation>
    <scope>NUCLEOTIDE SEQUENCE [LARGE SCALE GENOMIC DNA]</scope>
    <source>
        <strain evidence="1 2">CWB-1</strain>
    </source>
</reference>
<dbReference type="AlphaFoldDB" id="A0A506PID7"/>
<dbReference type="InterPro" id="IPR026341">
    <property type="entry name" value="T9SS_type_B"/>
</dbReference>
<dbReference type="Proteomes" id="UP000317332">
    <property type="component" value="Unassembled WGS sequence"/>
</dbReference>
<sequence length="1131" mass="124818">MKYYLYFTLILLLGFKGLAQNEAANWYFGQFAGVRFNQNTDQVTALTNGRLSTLEGCTSISDTNGNLLFYSDGRTIWNRNHLPMPNANEASGTGLLGDNSSTSSGLIVPRPQDDNFFYIFTVDEPHHFNTPSFPNQSAGNGSNDGLRYSLIDMSLRAGLGDVVPTEKNVELITYDPNNSIQASYKCSEKITAVRADDCSSFWVLSHFGSNFYAFKVTETGVETTPVISTVEPFVPFAGYRRNALGYLKASPDGSKLAVAHHGFSTQTATDGPGAVYLYDFDNDTGTVSNPIEIYSQQNNNSPYGIEFSAENKKLYATVGLGISGDGASQVIQWDLEAANIAASAQIIHTSNAMSAGALQLGINKKIYRAQLSFTFNNTVSRFLGVINNPEASGMAANYNEQGVLLDVNGTGQNRSTIGLPPFIQSLFNSEIDIIRNGISTSELLLCDGGTFTLQGDEIPGADYTWFRDGNELTDETLFNLTVSTPGFYQLFIEPNNGECPIEGEAIVSYFEVPVIANQPTNVEICSDSFISEFDLTTKSTEILDSLDSNTYEVLYFTSMEAAMDNLNPIEGNFTNSSNPQTIYARVQNQNNPNCFDITDFEYQVFLTPVVFGINTLEICDDFNDLTDGISEFNLTDFNADVLGTQSTSDFNVSYYNSQADADSNTNPIIGNYQNTTPFNDTVFVRITNNNNTDCFTISALNFIVNPVPEFTNSTIFQCDEDGIPDGFTLFNINEIFEDITNGQPNRSVDYFLNETDLNNNTNPIDGNNFANFENPQTIYAQVTNTSTGCTSTATVTLEVSATAANDAQLSACDDDGLEDGFYTFNLSQANAQVLQGLPAGLDIAYYETLEDALLEQNELPNNYTNTVAFNHTIFVRVENDNACFGINEVLLTVFELPQIETTFETLYCLNFFPETITLDSGVLNNLPNNFFYNWSTGETSMQIQVNAPGTYTVRVTNTNGCFKDRTITVLPSNIATVENVQVTDAAQDNSITVIVSGEGDYDYALDSFGPYQESNTFNNLQPGIYTVYIRDRNNCGIVEETVSVIGFPKYFTPNGDGFNDFWQVKGINRDFQPNTIIYIYDRYGKLLAQIDPLGTGWDGTFNGQLMPTNDYWFSVTLEDGRHLNGHFTLKR</sequence>
<keyword evidence="2" id="KW-1185">Reference proteome</keyword>
<dbReference type="OrthoDB" id="9765926at2"/>
<dbReference type="SUPFAM" id="SSF82171">
    <property type="entry name" value="DPP6 N-terminal domain-like"/>
    <property type="match status" value="1"/>
</dbReference>
<evidence type="ECO:0000313" key="1">
    <source>
        <dbReference type="EMBL" id="TPV32852.1"/>
    </source>
</evidence>
<dbReference type="RefSeq" id="WP_140990599.1">
    <property type="nucleotide sequence ID" value="NZ_VHIQ01000005.1"/>
</dbReference>
<accession>A0A506PID7</accession>
<evidence type="ECO:0000313" key="2">
    <source>
        <dbReference type="Proteomes" id="UP000317332"/>
    </source>
</evidence>
<dbReference type="Pfam" id="PF13585">
    <property type="entry name" value="CHU_C"/>
    <property type="match status" value="1"/>
</dbReference>
<comment type="caution">
    <text evidence="1">The sequence shown here is derived from an EMBL/GenBank/DDBJ whole genome shotgun (WGS) entry which is preliminary data.</text>
</comment>
<protein>
    <submittedName>
        <fullName evidence="1">T9SS type B sorting domain-containing protein</fullName>
    </submittedName>
</protein>